<protein>
    <submittedName>
        <fullName evidence="3">Uncharacterized protein</fullName>
    </submittedName>
</protein>
<dbReference type="AlphaFoldDB" id="G2QD22"/>
<dbReference type="eggNOG" id="ENOG502TAYF">
    <property type="taxonomic scope" value="Eukaryota"/>
</dbReference>
<feature type="compositionally biased region" description="Polar residues" evidence="1">
    <location>
        <begin position="1"/>
        <end position="16"/>
    </location>
</feature>
<feature type="transmembrane region" description="Helical" evidence="2">
    <location>
        <begin position="147"/>
        <end position="165"/>
    </location>
</feature>
<keyword evidence="2" id="KW-1133">Transmembrane helix</keyword>
<evidence type="ECO:0000313" key="4">
    <source>
        <dbReference type="Proteomes" id="UP000007322"/>
    </source>
</evidence>
<evidence type="ECO:0000313" key="3">
    <source>
        <dbReference type="EMBL" id="AEO58240.1"/>
    </source>
</evidence>
<proteinExistence type="predicted"/>
<dbReference type="OMA" id="WWAPLYY"/>
<dbReference type="VEuPathDB" id="FungiDB:MYCTH_2118668"/>
<dbReference type="OrthoDB" id="4587886at2759"/>
<dbReference type="GeneID" id="11509441"/>
<evidence type="ECO:0000256" key="1">
    <source>
        <dbReference type="SAM" id="MobiDB-lite"/>
    </source>
</evidence>
<dbReference type="InParanoid" id="G2QD22"/>
<name>G2QD22_THET4</name>
<reference evidence="3 4" key="1">
    <citation type="journal article" date="2011" name="Nat. Biotechnol.">
        <title>Comparative genomic analysis of the thermophilic biomass-degrading fungi Myceliophthora thermophila and Thielavia terrestris.</title>
        <authorList>
            <person name="Berka R.M."/>
            <person name="Grigoriev I.V."/>
            <person name="Otillar R."/>
            <person name="Salamov A."/>
            <person name="Grimwood J."/>
            <person name="Reid I."/>
            <person name="Ishmael N."/>
            <person name="John T."/>
            <person name="Darmond C."/>
            <person name="Moisan M.-C."/>
            <person name="Henrissat B."/>
            <person name="Coutinho P.M."/>
            <person name="Lombard V."/>
            <person name="Natvig D.O."/>
            <person name="Lindquist E."/>
            <person name="Schmutz J."/>
            <person name="Lucas S."/>
            <person name="Harris P."/>
            <person name="Powlowski J."/>
            <person name="Bellemare A."/>
            <person name="Taylor D."/>
            <person name="Butler G."/>
            <person name="de Vries R.P."/>
            <person name="Allijn I.E."/>
            <person name="van den Brink J."/>
            <person name="Ushinsky S."/>
            <person name="Storms R."/>
            <person name="Powell A.J."/>
            <person name="Paulsen I.T."/>
            <person name="Elbourne L.D.H."/>
            <person name="Baker S.E."/>
            <person name="Magnuson J."/>
            <person name="LaBoissiere S."/>
            <person name="Clutterbuck A.J."/>
            <person name="Martinez D."/>
            <person name="Wogulis M."/>
            <person name="de Leon A.L."/>
            <person name="Rey M.W."/>
            <person name="Tsang A."/>
        </authorList>
    </citation>
    <scope>NUCLEOTIDE SEQUENCE [LARGE SCALE GENOMIC DNA]</scope>
    <source>
        <strain evidence="4">ATCC 42464 / BCRC 31852 / DSM 1799</strain>
    </source>
</reference>
<dbReference type="RefSeq" id="XP_003663485.1">
    <property type="nucleotide sequence ID" value="XM_003663437.1"/>
</dbReference>
<keyword evidence="2" id="KW-0812">Transmembrane</keyword>
<sequence>MSVSLPISTASGTSDLPSAAPPPAPAFDFKARLFRPFDLSTGRGKAVAATVGLRLIANIAHFILAGLSARPAWCLWYVADQLVVTYAVSFIADAAGERRIWGTKWMVGERFFELFLGFCGVVHVLYMAFLIFCVVSFAIFFGVTGGSVLTVVGAAILPVGLLAAMPEAEEGGLSLP</sequence>
<evidence type="ECO:0000256" key="2">
    <source>
        <dbReference type="SAM" id="Phobius"/>
    </source>
</evidence>
<organism evidence="3 4">
    <name type="scientific">Thermothelomyces thermophilus (strain ATCC 42464 / BCRC 31852 / DSM 1799)</name>
    <name type="common">Sporotrichum thermophile</name>
    <dbReference type="NCBI Taxonomy" id="573729"/>
    <lineage>
        <taxon>Eukaryota</taxon>
        <taxon>Fungi</taxon>
        <taxon>Dikarya</taxon>
        <taxon>Ascomycota</taxon>
        <taxon>Pezizomycotina</taxon>
        <taxon>Sordariomycetes</taxon>
        <taxon>Sordariomycetidae</taxon>
        <taxon>Sordariales</taxon>
        <taxon>Chaetomiaceae</taxon>
        <taxon>Thermothelomyces</taxon>
    </lineage>
</organism>
<dbReference type="Proteomes" id="UP000007322">
    <property type="component" value="Chromosome 3"/>
</dbReference>
<feature type="transmembrane region" description="Helical" evidence="2">
    <location>
        <begin position="115"/>
        <end position="141"/>
    </location>
</feature>
<dbReference type="HOGENOM" id="CLU_1526201_0_0_1"/>
<dbReference type="KEGG" id="mtm:MYCTH_2118668"/>
<keyword evidence="2" id="KW-0472">Membrane</keyword>
<accession>G2QD22</accession>
<feature type="transmembrane region" description="Helical" evidence="2">
    <location>
        <begin position="46"/>
        <end position="69"/>
    </location>
</feature>
<gene>
    <name evidence="3" type="ORF">MYCTH_2118668</name>
</gene>
<feature type="region of interest" description="Disordered" evidence="1">
    <location>
        <begin position="1"/>
        <end position="21"/>
    </location>
</feature>
<dbReference type="EMBL" id="CP003004">
    <property type="protein sequence ID" value="AEO58240.1"/>
    <property type="molecule type" value="Genomic_DNA"/>
</dbReference>
<keyword evidence="4" id="KW-1185">Reference proteome</keyword>
<feature type="transmembrane region" description="Helical" evidence="2">
    <location>
        <begin position="75"/>
        <end position="95"/>
    </location>
</feature>